<dbReference type="EMBL" id="CM055751">
    <property type="protein sequence ID" value="KAJ7993453.1"/>
    <property type="molecule type" value="Genomic_DNA"/>
</dbReference>
<dbReference type="Proteomes" id="UP001157502">
    <property type="component" value="Chromosome 24"/>
</dbReference>
<protein>
    <submittedName>
        <fullName evidence="1">Uncharacterized protein</fullName>
    </submittedName>
</protein>
<gene>
    <name evidence="1" type="ORF">DPEC_G00272590</name>
</gene>
<accession>A0ACC2FQ70</accession>
<evidence type="ECO:0000313" key="2">
    <source>
        <dbReference type="Proteomes" id="UP001157502"/>
    </source>
</evidence>
<proteinExistence type="predicted"/>
<keyword evidence="2" id="KW-1185">Reference proteome</keyword>
<comment type="caution">
    <text evidence="1">The sequence shown here is derived from an EMBL/GenBank/DDBJ whole genome shotgun (WGS) entry which is preliminary data.</text>
</comment>
<name>A0ACC2FQ70_DALPE</name>
<organism evidence="1 2">
    <name type="scientific">Dallia pectoralis</name>
    <name type="common">Alaska blackfish</name>
    <dbReference type="NCBI Taxonomy" id="75939"/>
    <lineage>
        <taxon>Eukaryota</taxon>
        <taxon>Metazoa</taxon>
        <taxon>Chordata</taxon>
        <taxon>Craniata</taxon>
        <taxon>Vertebrata</taxon>
        <taxon>Euteleostomi</taxon>
        <taxon>Actinopterygii</taxon>
        <taxon>Neopterygii</taxon>
        <taxon>Teleostei</taxon>
        <taxon>Protacanthopterygii</taxon>
        <taxon>Esociformes</taxon>
        <taxon>Umbridae</taxon>
        <taxon>Dallia</taxon>
    </lineage>
</organism>
<evidence type="ECO:0000313" key="1">
    <source>
        <dbReference type="EMBL" id="KAJ7993453.1"/>
    </source>
</evidence>
<sequence length="66" mass="7365">MDRRYTLGDLHLLTHSSNGFNHFLLLHSALSPACRGVGKRLHACSLQLPNDGQSPIASQWKEELLI</sequence>
<reference evidence="1" key="1">
    <citation type="submission" date="2021-05" db="EMBL/GenBank/DDBJ databases">
        <authorList>
            <person name="Pan Q."/>
            <person name="Jouanno E."/>
            <person name="Zahm M."/>
            <person name="Klopp C."/>
            <person name="Cabau C."/>
            <person name="Louis A."/>
            <person name="Berthelot C."/>
            <person name="Parey E."/>
            <person name="Roest Crollius H."/>
            <person name="Montfort J."/>
            <person name="Robinson-Rechavi M."/>
            <person name="Bouchez O."/>
            <person name="Lampietro C."/>
            <person name="Lopez Roques C."/>
            <person name="Donnadieu C."/>
            <person name="Postlethwait J."/>
            <person name="Bobe J."/>
            <person name="Dillon D."/>
            <person name="Chandos A."/>
            <person name="von Hippel F."/>
            <person name="Guiguen Y."/>
        </authorList>
    </citation>
    <scope>NUCLEOTIDE SEQUENCE</scope>
    <source>
        <strain evidence="1">YG-Jan2019</strain>
    </source>
</reference>